<name>A0ABV9A014_9ACTN</name>
<dbReference type="RefSeq" id="WP_386442219.1">
    <property type="nucleotide sequence ID" value="NZ_JBHSFH010000003.1"/>
</dbReference>
<proteinExistence type="predicted"/>
<evidence type="ECO:0000259" key="2">
    <source>
        <dbReference type="Pfam" id="PF13191"/>
    </source>
</evidence>
<dbReference type="Pfam" id="PF13191">
    <property type="entry name" value="AAA_16"/>
    <property type="match status" value="1"/>
</dbReference>
<dbReference type="Gene3D" id="3.40.50.300">
    <property type="entry name" value="P-loop containing nucleotide triphosphate hydrolases"/>
    <property type="match status" value="1"/>
</dbReference>
<dbReference type="Pfam" id="PF13374">
    <property type="entry name" value="TPR_10"/>
    <property type="match status" value="1"/>
</dbReference>
<dbReference type="PANTHER" id="PTHR46082:SF6">
    <property type="entry name" value="AAA+ ATPASE DOMAIN-CONTAINING PROTEIN-RELATED"/>
    <property type="match status" value="1"/>
</dbReference>
<dbReference type="Gene3D" id="1.25.40.10">
    <property type="entry name" value="Tetratricopeptide repeat domain"/>
    <property type="match status" value="2"/>
</dbReference>
<dbReference type="EMBL" id="JBHSFH010000003">
    <property type="protein sequence ID" value="MFC4493268.1"/>
    <property type="molecule type" value="Genomic_DNA"/>
</dbReference>
<dbReference type="Proteomes" id="UP001595997">
    <property type="component" value="Unassembled WGS sequence"/>
</dbReference>
<feature type="domain" description="Orc1-like AAA ATPase" evidence="2">
    <location>
        <begin position="64"/>
        <end position="189"/>
    </location>
</feature>
<comment type="caution">
    <text evidence="3">The sequence shown here is derived from an EMBL/GenBank/DDBJ whole genome shotgun (WGS) entry which is preliminary data.</text>
</comment>
<dbReference type="SUPFAM" id="SSF48452">
    <property type="entry name" value="TPR-like"/>
    <property type="match status" value="1"/>
</dbReference>
<keyword evidence="4" id="KW-1185">Reference proteome</keyword>
<dbReference type="InterPro" id="IPR053137">
    <property type="entry name" value="NLR-like"/>
</dbReference>
<sequence length="717" mass="76422">MNGGSGMEGRADSQGRVYQASGDQHITEHHHHGGSASSPSAQSSGIESVRRPTGGRAPVVFRDRTELMARLHAAVDAGRGGHVYVLHGMGGSGKTAVAHAVFQYATGVADRVGLWVNASDRATLRGGMLAVAADRGAEEGELLAARNGLRAAADLVWDRLDQSGHPWLLVLDNADDPAVLQDGWLRSSPRGTVLITTRQAAAHWWSDAELHHVDVLPSDAAAQVLCDLAPQTGTVEEARSVADRLGRLPLALTLAGGFLAHQVIEPWTMTKYEQHLDGPQGVELIDKGAAGASPLADSRNLVSRTWQLSLDALAEQGLPESTGLLRLLACYGADPLPLSLLSGLPDDGEPPRARAEAALRGLLDQSLTAMVDVGVRCVQTHGVLLASVAANTPAGQATSLAATACGLLDAVVPAVPERGPQNLLFRLLGPHALALLQGATDASVTANALDLAVRLAIAQHRTGDYLSAYELASSAAAVAEPELGPEHRLVLSAKSRTGRALFRLGRFDEAEALIRRVLADRERLFGPDDPDTLDSCYGLNLPLQQMGRESEATPLLRRAIEGRRRVLGPGHPLTLRARAAILEYLSGPDLVAEIDEMTVPLPRECASYLGEDHDETVGSRLSYTLALFTLGRLEAAAEEASLVVEEFERRFGLDFPVTFSAKSLHAQILARLGQLRPAIDMMTYVAERRESSLGAGHPYTVKSKEYLNEFRARLGSS</sequence>
<dbReference type="InterPro" id="IPR011990">
    <property type="entry name" value="TPR-like_helical_dom_sf"/>
</dbReference>
<evidence type="ECO:0000256" key="1">
    <source>
        <dbReference type="SAM" id="MobiDB-lite"/>
    </source>
</evidence>
<dbReference type="SUPFAM" id="SSF52540">
    <property type="entry name" value="P-loop containing nucleoside triphosphate hydrolases"/>
    <property type="match status" value="1"/>
</dbReference>
<feature type="compositionally biased region" description="Low complexity" evidence="1">
    <location>
        <begin position="34"/>
        <end position="45"/>
    </location>
</feature>
<reference evidence="4" key="1">
    <citation type="journal article" date="2019" name="Int. J. Syst. Evol. Microbiol.">
        <title>The Global Catalogue of Microorganisms (GCM) 10K type strain sequencing project: providing services to taxonomists for standard genome sequencing and annotation.</title>
        <authorList>
            <consortium name="The Broad Institute Genomics Platform"/>
            <consortium name="The Broad Institute Genome Sequencing Center for Infectious Disease"/>
            <person name="Wu L."/>
            <person name="Ma J."/>
        </authorList>
    </citation>
    <scope>NUCLEOTIDE SEQUENCE [LARGE SCALE GENOMIC DNA]</scope>
    <source>
        <strain evidence="4">CGMCC 4.7357</strain>
    </source>
</reference>
<evidence type="ECO:0000313" key="4">
    <source>
        <dbReference type="Proteomes" id="UP001595997"/>
    </source>
</evidence>
<evidence type="ECO:0000313" key="3">
    <source>
        <dbReference type="EMBL" id="MFC4493268.1"/>
    </source>
</evidence>
<organism evidence="3 4">
    <name type="scientific">Streptomyces ovatisporus</name>
    <dbReference type="NCBI Taxonomy" id="1128682"/>
    <lineage>
        <taxon>Bacteria</taxon>
        <taxon>Bacillati</taxon>
        <taxon>Actinomycetota</taxon>
        <taxon>Actinomycetes</taxon>
        <taxon>Kitasatosporales</taxon>
        <taxon>Streptomycetaceae</taxon>
        <taxon>Streptomyces</taxon>
    </lineage>
</organism>
<gene>
    <name evidence="3" type="ORF">ACFPA8_03855</name>
</gene>
<feature type="region of interest" description="Disordered" evidence="1">
    <location>
        <begin position="26"/>
        <end position="56"/>
    </location>
</feature>
<protein>
    <submittedName>
        <fullName evidence="3">Tetratricopeptide repeat protein</fullName>
    </submittedName>
</protein>
<dbReference type="Pfam" id="PF13424">
    <property type="entry name" value="TPR_12"/>
    <property type="match status" value="1"/>
</dbReference>
<dbReference type="InterPro" id="IPR041664">
    <property type="entry name" value="AAA_16"/>
</dbReference>
<dbReference type="InterPro" id="IPR027417">
    <property type="entry name" value="P-loop_NTPase"/>
</dbReference>
<dbReference type="PANTHER" id="PTHR46082">
    <property type="entry name" value="ATP/GTP-BINDING PROTEIN-RELATED"/>
    <property type="match status" value="1"/>
</dbReference>
<accession>A0ABV9A014</accession>